<comment type="caution">
    <text evidence="2">The sequence shown here is derived from an EMBL/GenBank/DDBJ whole genome shotgun (WGS) entry which is preliminary data.</text>
</comment>
<dbReference type="AlphaFoldDB" id="A0A835MCU2"/>
<feature type="compositionally biased region" description="Polar residues" evidence="1">
    <location>
        <begin position="69"/>
        <end position="87"/>
    </location>
</feature>
<feature type="region of interest" description="Disordered" evidence="1">
    <location>
        <begin position="121"/>
        <end position="140"/>
    </location>
</feature>
<organism evidence="2 3">
    <name type="scientific">Coptis chinensis</name>
    <dbReference type="NCBI Taxonomy" id="261450"/>
    <lineage>
        <taxon>Eukaryota</taxon>
        <taxon>Viridiplantae</taxon>
        <taxon>Streptophyta</taxon>
        <taxon>Embryophyta</taxon>
        <taxon>Tracheophyta</taxon>
        <taxon>Spermatophyta</taxon>
        <taxon>Magnoliopsida</taxon>
        <taxon>Ranunculales</taxon>
        <taxon>Ranunculaceae</taxon>
        <taxon>Coptidoideae</taxon>
        <taxon>Coptis</taxon>
    </lineage>
</organism>
<evidence type="ECO:0000313" key="3">
    <source>
        <dbReference type="Proteomes" id="UP000631114"/>
    </source>
</evidence>
<proteinExistence type="predicted"/>
<feature type="region of interest" description="Disordered" evidence="1">
    <location>
        <begin position="41"/>
        <end position="107"/>
    </location>
</feature>
<sequence length="140" mass="14616">RKTGVKGRKDHVPKGVGVFTAESGNSYLKMSTTGAPILINEEKISEANNKRKGRPPLPRRSSKAPVIGLQSNQVSSEAQVPSSQGSITASKQVSKTSTTASAQASTTVAKQSLTIYAVASSSKLKTRSAAALETHHQSVA</sequence>
<evidence type="ECO:0000256" key="1">
    <source>
        <dbReference type="SAM" id="MobiDB-lite"/>
    </source>
</evidence>
<gene>
    <name evidence="2" type="ORF">IFM89_004419</name>
</gene>
<reference evidence="2 3" key="1">
    <citation type="submission" date="2020-10" db="EMBL/GenBank/DDBJ databases">
        <title>The Coptis chinensis genome and diversification of protoberbering-type alkaloids.</title>
        <authorList>
            <person name="Wang B."/>
            <person name="Shu S."/>
            <person name="Song C."/>
            <person name="Liu Y."/>
        </authorList>
    </citation>
    <scope>NUCLEOTIDE SEQUENCE [LARGE SCALE GENOMIC DNA]</scope>
    <source>
        <strain evidence="2">HL-2020</strain>
        <tissue evidence="2">Leaf</tissue>
    </source>
</reference>
<feature type="compositionally biased region" description="Low complexity" evidence="1">
    <location>
        <begin position="88"/>
        <end position="107"/>
    </location>
</feature>
<dbReference type="EMBL" id="JADFTS010000002">
    <property type="protein sequence ID" value="KAF9619061.1"/>
    <property type="molecule type" value="Genomic_DNA"/>
</dbReference>
<name>A0A835MCU2_9MAGN</name>
<accession>A0A835MCU2</accession>
<keyword evidence="3" id="KW-1185">Reference proteome</keyword>
<evidence type="ECO:0000313" key="2">
    <source>
        <dbReference type="EMBL" id="KAF9619061.1"/>
    </source>
</evidence>
<feature type="non-terminal residue" evidence="2">
    <location>
        <position position="1"/>
    </location>
</feature>
<protein>
    <submittedName>
        <fullName evidence="2">Uncharacterized protein</fullName>
    </submittedName>
</protein>
<dbReference type="Proteomes" id="UP000631114">
    <property type="component" value="Unassembled WGS sequence"/>
</dbReference>